<accession>A0A0U5CBY3</accession>
<proteinExistence type="predicted"/>
<dbReference type="AlphaFoldDB" id="A0A0U5CBY3"/>
<gene>
    <name evidence="2" type="ORF">ASPCAL10231</name>
</gene>
<protein>
    <submittedName>
        <fullName evidence="2">Uncharacterized protein</fullName>
    </submittedName>
</protein>
<feature type="region of interest" description="Disordered" evidence="1">
    <location>
        <begin position="149"/>
        <end position="216"/>
    </location>
</feature>
<organism evidence="2 3">
    <name type="scientific">Aspergillus calidoustus</name>
    <dbReference type="NCBI Taxonomy" id="454130"/>
    <lineage>
        <taxon>Eukaryota</taxon>
        <taxon>Fungi</taxon>
        <taxon>Dikarya</taxon>
        <taxon>Ascomycota</taxon>
        <taxon>Pezizomycotina</taxon>
        <taxon>Eurotiomycetes</taxon>
        <taxon>Eurotiomycetidae</taxon>
        <taxon>Eurotiales</taxon>
        <taxon>Aspergillaceae</taxon>
        <taxon>Aspergillus</taxon>
        <taxon>Aspergillus subgen. Nidulantes</taxon>
    </lineage>
</organism>
<dbReference type="STRING" id="454130.A0A0U5CBY3"/>
<evidence type="ECO:0000313" key="2">
    <source>
        <dbReference type="EMBL" id="CEL07066.1"/>
    </source>
</evidence>
<evidence type="ECO:0000256" key="1">
    <source>
        <dbReference type="SAM" id="MobiDB-lite"/>
    </source>
</evidence>
<dbReference type="InterPro" id="IPR002989">
    <property type="entry name" value="Mycobac_pentapep"/>
</dbReference>
<feature type="compositionally biased region" description="Polar residues" evidence="1">
    <location>
        <begin position="201"/>
        <end position="216"/>
    </location>
</feature>
<reference evidence="3" key="1">
    <citation type="journal article" date="2016" name="Genome Announc.">
        <title>Draft genome sequences of fungus Aspergillus calidoustus.</title>
        <authorList>
            <person name="Horn F."/>
            <person name="Linde J."/>
            <person name="Mattern D.J."/>
            <person name="Walther G."/>
            <person name="Guthke R."/>
            <person name="Scherlach K."/>
            <person name="Martin K."/>
            <person name="Brakhage A.A."/>
            <person name="Petzke L."/>
            <person name="Valiante V."/>
        </authorList>
    </citation>
    <scope>NUCLEOTIDE SEQUENCE [LARGE SCALE GENOMIC DNA]</scope>
    <source>
        <strain evidence="3">SF006504</strain>
    </source>
</reference>
<dbReference type="Pfam" id="PF01469">
    <property type="entry name" value="Pentapeptide_2"/>
    <property type="match status" value="1"/>
</dbReference>
<keyword evidence="3" id="KW-1185">Reference proteome</keyword>
<dbReference type="EMBL" id="CDMC01000008">
    <property type="protein sequence ID" value="CEL07066.1"/>
    <property type="molecule type" value="Genomic_DNA"/>
</dbReference>
<sequence>MDLFTPLMCRIGYFVEPTLKASIYNSIFSTDSSRPWAIPQYTCPSGNCTWDPVASLAVRALCADISSSIQKSCTTHDDTDTGIPFNNCTVSLLHDGASAFYAGGMYTDAIALQVKPVTEPVVYTNHSTLPVIQRLEAIAAVPEPGHYMAQDIRDDGRQNAGSQNTGSQNTGSQNTGSQNTGSQGQASQHQDNKKHGDQNRGDQTQESSNHGNNPRTMRSFYAEWLRENDLDANTEVSTLGDQLFGRFTAAAHAYADEYERRFGQQLQDDMGILKR</sequence>
<dbReference type="PANTHER" id="PTHR35394">
    <property type="entry name" value="DUF3176 DOMAIN-CONTAINING PROTEIN"/>
    <property type="match status" value="1"/>
</dbReference>
<dbReference type="Proteomes" id="UP000054771">
    <property type="component" value="Unassembled WGS sequence"/>
</dbReference>
<name>A0A0U5CBY3_ASPCI</name>
<dbReference type="OrthoDB" id="5242705at2759"/>
<feature type="compositionally biased region" description="Basic and acidic residues" evidence="1">
    <location>
        <begin position="190"/>
        <end position="200"/>
    </location>
</feature>
<dbReference type="PANTHER" id="PTHR35394:SF5">
    <property type="entry name" value="DUF3176 DOMAIN-CONTAINING PROTEIN"/>
    <property type="match status" value="1"/>
</dbReference>
<feature type="compositionally biased region" description="Polar residues" evidence="1">
    <location>
        <begin position="159"/>
        <end position="189"/>
    </location>
</feature>
<evidence type="ECO:0000313" key="3">
    <source>
        <dbReference type="Proteomes" id="UP000054771"/>
    </source>
</evidence>